<protein>
    <submittedName>
        <fullName evidence="2">Uncharacterized protein</fullName>
    </submittedName>
</protein>
<comment type="caution">
    <text evidence="2">The sequence shown here is derived from an EMBL/GenBank/DDBJ whole genome shotgun (WGS) entry which is preliminary data.</text>
</comment>
<dbReference type="AlphaFoldDB" id="A0AA91TR05"/>
<organism evidence="2 3">
    <name type="scientific">Niallia circulans</name>
    <name type="common">Bacillus circulans</name>
    <dbReference type="NCBI Taxonomy" id="1397"/>
    <lineage>
        <taxon>Bacteria</taxon>
        <taxon>Bacillati</taxon>
        <taxon>Bacillota</taxon>
        <taxon>Bacilli</taxon>
        <taxon>Bacillales</taxon>
        <taxon>Bacillaceae</taxon>
        <taxon>Niallia</taxon>
    </lineage>
</organism>
<reference evidence="2 3" key="1">
    <citation type="submission" date="2017-07" db="EMBL/GenBank/DDBJ databases">
        <title>Isolation and whole genome analysis of endospore-forming bacteria from heroin.</title>
        <authorList>
            <person name="Kalinowski J."/>
            <person name="Ahrens B."/>
            <person name="Al-Dilaimi A."/>
            <person name="Winkler A."/>
            <person name="Wibberg D."/>
            <person name="Schleenbecker U."/>
            <person name="Ruckert C."/>
            <person name="Wolfel R."/>
            <person name="Grass G."/>
        </authorList>
    </citation>
    <scope>NUCLEOTIDE SEQUENCE [LARGE SCALE GENOMIC DNA]</scope>
    <source>
        <strain evidence="2 3">7521-2</strain>
    </source>
</reference>
<name>A0AA91TR05_NIACI</name>
<evidence type="ECO:0000313" key="2">
    <source>
        <dbReference type="EMBL" id="PAD82397.1"/>
    </source>
</evidence>
<proteinExistence type="predicted"/>
<sequence>MVNTKQRVAKRRKALNEIQNLVDNASNLLIIHYSCESFYDIKDGRTPRITSIAVRFFNTGQTETFSIHKVAEKKGFLTEIESHYDELEKVMLGEFYRFVKAHQSFNWVHWNMRDINYGFQAIEHRFSVLGGKPTVIPDSQKFDLARKLVDIYADYADHPRLEKLIELNKITKKDFMGGAEEAKAFDEQKYVELHRSTLRKVDVFHSILERVIDKSLKTKSNWRHIYGLTPQGVFETIKDHWLFALISIIIGAALSTWFGKLF</sequence>
<keyword evidence="1" id="KW-0472">Membrane</keyword>
<feature type="transmembrane region" description="Helical" evidence="1">
    <location>
        <begin position="241"/>
        <end position="259"/>
    </location>
</feature>
<keyword evidence="1" id="KW-0812">Transmembrane</keyword>
<evidence type="ECO:0000256" key="1">
    <source>
        <dbReference type="SAM" id="Phobius"/>
    </source>
</evidence>
<dbReference type="EMBL" id="NPBQ01000091">
    <property type="protein sequence ID" value="PAD82397.1"/>
    <property type="molecule type" value="Genomic_DNA"/>
</dbReference>
<accession>A0AA91TR05</accession>
<gene>
    <name evidence="2" type="ORF">CHH57_15025</name>
</gene>
<dbReference type="RefSeq" id="WP_095331395.1">
    <property type="nucleotide sequence ID" value="NZ_NPBQ01000091.1"/>
</dbReference>
<keyword evidence="1" id="KW-1133">Transmembrane helix</keyword>
<dbReference type="Proteomes" id="UP000216961">
    <property type="component" value="Unassembled WGS sequence"/>
</dbReference>
<evidence type="ECO:0000313" key="3">
    <source>
        <dbReference type="Proteomes" id="UP000216961"/>
    </source>
</evidence>